<dbReference type="Pfam" id="PF26168">
    <property type="entry name" value="Glyco_transf_N"/>
    <property type="match status" value="2"/>
</dbReference>
<dbReference type="Gene3D" id="3.40.50.2000">
    <property type="entry name" value="Glycogen Phosphorylase B"/>
    <property type="match status" value="2"/>
</dbReference>
<reference evidence="5 6" key="1">
    <citation type="journal article" date="2021" name="Commun. Biol.">
        <title>The genome of Shorea leprosula (Dipterocarpaceae) highlights the ecological relevance of drought in aseasonal tropical rainforests.</title>
        <authorList>
            <person name="Ng K.K.S."/>
            <person name="Kobayashi M.J."/>
            <person name="Fawcett J.A."/>
            <person name="Hatakeyama M."/>
            <person name="Paape T."/>
            <person name="Ng C.H."/>
            <person name="Ang C.C."/>
            <person name="Tnah L.H."/>
            <person name="Lee C.T."/>
            <person name="Nishiyama T."/>
            <person name="Sese J."/>
            <person name="O'Brien M.J."/>
            <person name="Copetti D."/>
            <person name="Mohd Noor M.I."/>
            <person name="Ong R.C."/>
            <person name="Putra M."/>
            <person name="Sireger I.Z."/>
            <person name="Indrioko S."/>
            <person name="Kosugi Y."/>
            <person name="Izuno A."/>
            <person name="Isagi Y."/>
            <person name="Lee S.L."/>
            <person name="Shimizu K.K."/>
        </authorList>
    </citation>
    <scope>NUCLEOTIDE SEQUENCE [LARGE SCALE GENOMIC DNA]</scope>
    <source>
        <strain evidence="5">214</strain>
    </source>
</reference>
<feature type="domain" description="Glycosyltransferase N-terminal" evidence="4">
    <location>
        <begin position="116"/>
        <end position="204"/>
    </location>
</feature>
<dbReference type="InterPro" id="IPR058980">
    <property type="entry name" value="Glyco_transf_N"/>
</dbReference>
<name>A0AAV5KT24_9ROSI</name>
<sequence length="362" mass="40709">MPQQQNQHHSGPNGQEQPQVVAVMVPFPAQGHLNQLLQLSRLLLCHHIPVHYVGTATHVRQAKLRVHSWDPLATANIHFHSFENPPFLSPPPDSNATIKFPPHLQPAFDASLHLHVSLIPNAESYTFHSVSAFAYFLYIWEKQGKPIEVIEEFLEDVPSVEGCFSSEFLNFLDFQHRYKNSNSGLIFSTSKIIEGTSMELLEQTVGGELRDLCVFGTTTTMSNEQIKELAMGLKQSGQKFIWVLRYADKGDVFAGEECRWLDLPKGFEDSVKDVGLVVRDWAPQLEILAHPGTAGFVSHCGWNSCLESITMGVPIGAWPIHSDQRRNTVLITTLLKVRIVVRDWARRDEVMTASAIDVEVVR</sequence>
<dbReference type="PANTHER" id="PTHR48044">
    <property type="entry name" value="GLYCOSYLTRANSFERASE"/>
    <property type="match status" value="1"/>
</dbReference>
<comment type="caution">
    <text evidence="5">The sequence shown here is derived from an EMBL/GenBank/DDBJ whole genome shotgun (WGS) entry which is preliminary data.</text>
</comment>
<dbReference type="CDD" id="cd03784">
    <property type="entry name" value="GT1_Gtf-like"/>
    <property type="match status" value="1"/>
</dbReference>
<protein>
    <recommendedName>
        <fullName evidence="4">Glycosyltransferase N-terminal domain-containing protein</fullName>
    </recommendedName>
</protein>
<evidence type="ECO:0000256" key="1">
    <source>
        <dbReference type="ARBA" id="ARBA00009995"/>
    </source>
</evidence>
<proteinExistence type="inferred from homology"/>
<accession>A0AAV5KT24</accession>
<dbReference type="InterPro" id="IPR002213">
    <property type="entry name" value="UDP_glucos_trans"/>
</dbReference>
<dbReference type="GO" id="GO:1901137">
    <property type="term" value="P:carbohydrate derivative biosynthetic process"/>
    <property type="evidence" value="ECO:0007669"/>
    <property type="project" value="UniProtKB-ARBA"/>
</dbReference>
<keyword evidence="6" id="KW-1185">Reference proteome</keyword>
<evidence type="ECO:0000313" key="5">
    <source>
        <dbReference type="EMBL" id="GKV27626.1"/>
    </source>
</evidence>
<gene>
    <name evidence="5" type="ORF">SLEP1_g36776</name>
</gene>
<dbReference type="Proteomes" id="UP001054252">
    <property type="component" value="Unassembled WGS sequence"/>
</dbReference>
<keyword evidence="2 3" id="KW-0808">Transferase</keyword>
<dbReference type="FunFam" id="3.40.50.2000:FF:000060">
    <property type="entry name" value="Glycosyltransferase"/>
    <property type="match status" value="1"/>
</dbReference>
<evidence type="ECO:0000256" key="2">
    <source>
        <dbReference type="ARBA" id="ARBA00022679"/>
    </source>
</evidence>
<dbReference type="PANTHER" id="PTHR48044:SF22">
    <property type="entry name" value="GLYCOSYLTRANSFERASE"/>
    <property type="match status" value="1"/>
</dbReference>
<keyword evidence="3" id="KW-0328">Glycosyltransferase</keyword>
<dbReference type="InterPro" id="IPR035595">
    <property type="entry name" value="UDP_glycos_trans_CS"/>
</dbReference>
<dbReference type="AlphaFoldDB" id="A0AAV5KT24"/>
<feature type="domain" description="Glycosyltransferase N-terminal" evidence="4">
    <location>
        <begin position="19"/>
        <end position="115"/>
    </location>
</feature>
<dbReference type="PROSITE" id="PS00375">
    <property type="entry name" value="UDPGT"/>
    <property type="match status" value="1"/>
</dbReference>
<evidence type="ECO:0000259" key="4">
    <source>
        <dbReference type="Pfam" id="PF26168"/>
    </source>
</evidence>
<dbReference type="GO" id="GO:0008194">
    <property type="term" value="F:UDP-glycosyltransferase activity"/>
    <property type="evidence" value="ECO:0007669"/>
    <property type="project" value="InterPro"/>
</dbReference>
<evidence type="ECO:0000256" key="3">
    <source>
        <dbReference type="RuleBase" id="RU003718"/>
    </source>
</evidence>
<evidence type="ECO:0000313" key="6">
    <source>
        <dbReference type="Proteomes" id="UP001054252"/>
    </source>
</evidence>
<dbReference type="SUPFAM" id="SSF53756">
    <property type="entry name" value="UDP-Glycosyltransferase/glycogen phosphorylase"/>
    <property type="match status" value="1"/>
</dbReference>
<dbReference type="EMBL" id="BPVZ01000076">
    <property type="protein sequence ID" value="GKV27626.1"/>
    <property type="molecule type" value="Genomic_DNA"/>
</dbReference>
<comment type="similarity">
    <text evidence="1 3">Belongs to the UDP-glycosyltransferase family.</text>
</comment>
<dbReference type="Pfam" id="PF00201">
    <property type="entry name" value="UDPGT"/>
    <property type="match status" value="1"/>
</dbReference>
<organism evidence="5 6">
    <name type="scientific">Rubroshorea leprosula</name>
    <dbReference type="NCBI Taxonomy" id="152421"/>
    <lineage>
        <taxon>Eukaryota</taxon>
        <taxon>Viridiplantae</taxon>
        <taxon>Streptophyta</taxon>
        <taxon>Embryophyta</taxon>
        <taxon>Tracheophyta</taxon>
        <taxon>Spermatophyta</taxon>
        <taxon>Magnoliopsida</taxon>
        <taxon>eudicotyledons</taxon>
        <taxon>Gunneridae</taxon>
        <taxon>Pentapetalae</taxon>
        <taxon>rosids</taxon>
        <taxon>malvids</taxon>
        <taxon>Malvales</taxon>
        <taxon>Dipterocarpaceae</taxon>
        <taxon>Rubroshorea</taxon>
    </lineage>
</organism>